<dbReference type="Gene3D" id="2.10.60.10">
    <property type="entry name" value="CD59"/>
    <property type="match status" value="1"/>
</dbReference>
<evidence type="ECO:0000256" key="1">
    <source>
        <dbReference type="SAM" id="SignalP"/>
    </source>
</evidence>
<organism evidence="2 3">
    <name type="scientific">Branchiostoma belcheri</name>
    <name type="common">Amphioxus</name>
    <dbReference type="NCBI Taxonomy" id="7741"/>
    <lineage>
        <taxon>Eukaryota</taxon>
        <taxon>Metazoa</taxon>
        <taxon>Chordata</taxon>
        <taxon>Cephalochordata</taxon>
        <taxon>Leptocardii</taxon>
        <taxon>Amphioxiformes</taxon>
        <taxon>Branchiostomatidae</taxon>
        <taxon>Branchiostoma</taxon>
    </lineage>
</organism>
<gene>
    <name evidence="3" type="primary">LOC109483620</name>
</gene>
<dbReference type="KEGG" id="bbel:109483620"/>
<sequence>MKLLVVAVILSFAAYAASQEMVNCFTCKAGVGDSILGGITGNNPCLRGANDANSTVQTITCAKTAKCYTKIRTIAKYAYSIERGCWTNYDDKGDDNNCDEAQKSSCNSFPYTNTCFKCCNTNKCNANFAQLDGVKNGVTGTHIFSVLALLPVAVAMFL</sequence>
<evidence type="ECO:0000313" key="2">
    <source>
        <dbReference type="Proteomes" id="UP000515135"/>
    </source>
</evidence>
<name>A0A6P4ZZ39_BRABE</name>
<dbReference type="Proteomes" id="UP000515135">
    <property type="component" value="Unplaced"/>
</dbReference>
<dbReference type="InterPro" id="IPR045860">
    <property type="entry name" value="Snake_toxin-like_sf"/>
</dbReference>
<accession>A0A6P4ZZ39</accession>
<keyword evidence="1" id="KW-0732">Signal</keyword>
<protein>
    <submittedName>
        <fullName evidence="3">Uncharacterized protein LOC109483620</fullName>
    </submittedName>
</protein>
<evidence type="ECO:0000313" key="3">
    <source>
        <dbReference type="RefSeq" id="XP_019642218.1"/>
    </source>
</evidence>
<keyword evidence="2" id="KW-1185">Reference proteome</keyword>
<proteinExistence type="predicted"/>
<reference evidence="3" key="1">
    <citation type="submission" date="2025-08" db="UniProtKB">
        <authorList>
            <consortium name="RefSeq"/>
        </authorList>
    </citation>
    <scope>IDENTIFICATION</scope>
    <source>
        <tissue evidence="3">Gonad</tissue>
    </source>
</reference>
<dbReference type="SUPFAM" id="SSF57302">
    <property type="entry name" value="Snake toxin-like"/>
    <property type="match status" value="1"/>
</dbReference>
<dbReference type="AlphaFoldDB" id="A0A6P4ZZ39"/>
<dbReference type="RefSeq" id="XP_019642218.1">
    <property type="nucleotide sequence ID" value="XM_019786659.1"/>
</dbReference>
<dbReference type="OrthoDB" id="10289099at2759"/>
<feature type="signal peptide" evidence="1">
    <location>
        <begin position="1"/>
        <end position="18"/>
    </location>
</feature>
<feature type="chain" id="PRO_5028025942" evidence="1">
    <location>
        <begin position="19"/>
        <end position="158"/>
    </location>
</feature>
<dbReference type="GeneID" id="109483620"/>